<protein>
    <recommendedName>
        <fullName evidence="3">DUF2795 domain-containing protein</fullName>
    </recommendedName>
</protein>
<sequence length="76" mass="8425">MVVTRREIAEHLEGAFGSGPLKRGQVISAAESQGARSDVLSVLGRLPDGFYPHLRSLWDHLPEVPRDAQPHVRRDS</sequence>
<organism evidence="1 2">
    <name type="scientific">Spinactinospora alkalitolerans</name>
    <dbReference type="NCBI Taxonomy" id="687207"/>
    <lineage>
        <taxon>Bacteria</taxon>
        <taxon>Bacillati</taxon>
        <taxon>Actinomycetota</taxon>
        <taxon>Actinomycetes</taxon>
        <taxon>Streptosporangiales</taxon>
        <taxon>Nocardiopsidaceae</taxon>
        <taxon>Spinactinospora</taxon>
    </lineage>
</organism>
<dbReference type="InterPro" id="IPR021527">
    <property type="entry name" value="DUF2795"/>
</dbReference>
<dbReference type="EMBL" id="JACCCC010000001">
    <property type="protein sequence ID" value="NYE47106.1"/>
    <property type="molecule type" value="Genomic_DNA"/>
</dbReference>
<gene>
    <name evidence="1" type="ORF">HDA32_002226</name>
</gene>
<accession>A0A852TRT4</accession>
<evidence type="ECO:0000313" key="2">
    <source>
        <dbReference type="Proteomes" id="UP000589036"/>
    </source>
</evidence>
<evidence type="ECO:0000313" key="1">
    <source>
        <dbReference type="EMBL" id="NYE47106.1"/>
    </source>
</evidence>
<proteinExistence type="predicted"/>
<comment type="caution">
    <text evidence="1">The sequence shown here is derived from an EMBL/GenBank/DDBJ whole genome shotgun (WGS) entry which is preliminary data.</text>
</comment>
<dbReference type="Pfam" id="PF11387">
    <property type="entry name" value="DUF2795"/>
    <property type="match status" value="1"/>
</dbReference>
<dbReference type="AlphaFoldDB" id="A0A852TRT4"/>
<dbReference type="RefSeq" id="WP_179643109.1">
    <property type="nucleotide sequence ID" value="NZ_BAAAYY010000009.1"/>
</dbReference>
<reference evidence="1 2" key="1">
    <citation type="submission" date="2020-07" db="EMBL/GenBank/DDBJ databases">
        <title>Sequencing the genomes of 1000 actinobacteria strains.</title>
        <authorList>
            <person name="Klenk H.-P."/>
        </authorList>
    </citation>
    <scope>NUCLEOTIDE SEQUENCE [LARGE SCALE GENOMIC DNA]</scope>
    <source>
        <strain evidence="1 2">CXB654</strain>
    </source>
</reference>
<dbReference type="Proteomes" id="UP000589036">
    <property type="component" value="Unassembled WGS sequence"/>
</dbReference>
<keyword evidence="2" id="KW-1185">Reference proteome</keyword>
<evidence type="ECO:0008006" key="3">
    <source>
        <dbReference type="Google" id="ProtNLM"/>
    </source>
</evidence>
<name>A0A852TRT4_9ACTN</name>